<evidence type="ECO:0000313" key="8">
    <source>
        <dbReference type="EMBL" id="ERT03703.1"/>
    </source>
</evidence>
<keyword evidence="4" id="KW-0274">FAD</keyword>
<keyword evidence="6" id="KW-1133">Transmembrane helix</keyword>
<dbReference type="RefSeq" id="WP_023068122.1">
    <property type="nucleotide sequence ID" value="NZ_AUZM01000052.1"/>
</dbReference>
<feature type="transmembrane region" description="Helical" evidence="6">
    <location>
        <begin position="12"/>
        <end position="31"/>
    </location>
</feature>
<keyword evidence="10" id="KW-1185">Reference proteome</keyword>
<dbReference type="GO" id="GO:0019646">
    <property type="term" value="P:aerobic electron transport chain"/>
    <property type="evidence" value="ECO:0007669"/>
    <property type="project" value="TreeGrafter"/>
</dbReference>
<gene>
    <name evidence="9" type="ORF">M595_4426</name>
    <name evidence="8" type="ORF">M595_6357</name>
</gene>
<keyword evidence="5" id="KW-0560">Oxidoreductase</keyword>
<feature type="non-terminal residue" evidence="9">
    <location>
        <position position="126"/>
    </location>
</feature>
<dbReference type="OrthoDB" id="9781621at2"/>
<dbReference type="EMBL" id="AUZM01000052">
    <property type="protein sequence ID" value="ERT05645.1"/>
    <property type="molecule type" value="Genomic_DNA"/>
</dbReference>
<keyword evidence="6" id="KW-0812">Transmembrane</keyword>
<organism evidence="9 10">
    <name type="scientific">Lyngbya aestuarii BL J</name>
    <dbReference type="NCBI Taxonomy" id="1348334"/>
    <lineage>
        <taxon>Bacteria</taxon>
        <taxon>Bacillati</taxon>
        <taxon>Cyanobacteriota</taxon>
        <taxon>Cyanophyceae</taxon>
        <taxon>Oscillatoriophycideae</taxon>
        <taxon>Oscillatoriales</taxon>
        <taxon>Microcoleaceae</taxon>
        <taxon>Lyngbya</taxon>
    </lineage>
</organism>
<evidence type="ECO:0000313" key="10">
    <source>
        <dbReference type="Proteomes" id="UP000017127"/>
    </source>
</evidence>
<evidence type="ECO:0000259" key="7">
    <source>
        <dbReference type="Pfam" id="PF07992"/>
    </source>
</evidence>
<evidence type="ECO:0000256" key="4">
    <source>
        <dbReference type="ARBA" id="ARBA00022827"/>
    </source>
</evidence>
<evidence type="ECO:0000256" key="1">
    <source>
        <dbReference type="ARBA" id="ARBA00001974"/>
    </source>
</evidence>
<dbReference type="PANTHER" id="PTHR42913">
    <property type="entry name" value="APOPTOSIS-INDUCING FACTOR 1"/>
    <property type="match status" value="1"/>
</dbReference>
<evidence type="ECO:0000256" key="3">
    <source>
        <dbReference type="ARBA" id="ARBA00022630"/>
    </source>
</evidence>
<dbReference type="PANTHER" id="PTHR42913:SF4">
    <property type="entry name" value="ALTERNATIVE NAD(P)H-UBIQUINONE OXIDOREDUCTASE C1, CHLOROPLASTIC_MITOCHONDRIAL"/>
    <property type="match status" value="1"/>
</dbReference>
<comment type="cofactor">
    <cofactor evidence="1">
        <name>FAD</name>
        <dbReference type="ChEBI" id="CHEBI:57692"/>
    </cofactor>
</comment>
<evidence type="ECO:0000256" key="5">
    <source>
        <dbReference type="ARBA" id="ARBA00023002"/>
    </source>
</evidence>
<evidence type="ECO:0000256" key="2">
    <source>
        <dbReference type="ARBA" id="ARBA00005272"/>
    </source>
</evidence>
<dbReference type="Proteomes" id="UP000017127">
    <property type="component" value="Unassembled WGS sequence"/>
</dbReference>
<keyword evidence="3" id="KW-0285">Flavoprotein</keyword>
<keyword evidence="6" id="KW-0472">Membrane</keyword>
<dbReference type="EMBL" id="AUZM01000261">
    <property type="protein sequence ID" value="ERT03703.1"/>
    <property type="molecule type" value="Genomic_DNA"/>
</dbReference>
<sequence length="126" mass="14407">MLQVVKSGYRTSSRICILGGGFAGLYTALYLDRLSWSKGKKPEIVLIDQKDRFLFTPFLYELITGELQTWEVAPSFQKLLMDTDIQFHQGTVKGIDLQEHQILLQDGDPLLYDYLVLAVGRRSYSD</sequence>
<reference evidence="9 10" key="1">
    <citation type="journal article" date="2013" name="Front. Microbiol.">
        <title>Comparative genomic analyses of the cyanobacterium, Lyngbya aestuarii BL J, a powerful hydrogen producer.</title>
        <authorList>
            <person name="Kothari A."/>
            <person name="Vaughn M."/>
            <person name="Garcia-Pichel F."/>
        </authorList>
    </citation>
    <scope>NUCLEOTIDE SEQUENCE [LARGE SCALE GENOMIC DNA]</scope>
    <source>
        <strain evidence="9 10">BL J</strain>
    </source>
</reference>
<dbReference type="InterPro" id="IPR036188">
    <property type="entry name" value="FAD/NAD-bd_sf"/>
</dbReference>
<dbReference type="GO" id="GO:0003955">
    <property type="term" value="F:NAD(P)H dehydrogenase (quinone) activity"/>
    <property type="evidence" value="ECO:0007669"/>
    <property type="project" value="TreeGrafter"/>
</dbReference>
<accession>U7QEY5</accession>
<dbReference type="SUPFAM" id="SSF51905">
    <property type="entry name" value="FAD/NAD(P)-binding domain"/>
    <property type="match status" value="1"/>
</dbReference>
<dbReference type="InterPro" id="IPR023753">
    <property type="entry name" value="FAD/NAD-binding_dom"/>
</dbReference>
<feature type="domain" description="FAD/NAD(P)-binding" evidence="7">
    <location>
        <begin position="14"/>
        <end position="123"/>
    </location>
</feature>
<evidence type="ECO:0000313" key="9">
    <source>
        <dbReference type="EMBL" id="ERT05645.1"/>
    </source>
</evidence>
<evidence type="ECO:0000256" key="6">
    <source>
        <dbReference type="SAM" id="Phobius"/>
    </source>
</evidence>
<dbReference type="InterPro" id="IPR051169">
    <property type="entry name" value="NADH-Q_oxidoreductase"/>
</dbReference>
<comment type="similarity">
    <text evidence="2">Belongs to the NADH dehydrogenase family.</text>
</comment>
<dbReference type="Pfam" id="PF07992">
    <property type="entry name" value="Pyr_redox_2"/>
    <property type="match status" value="1"/>
</dbReference>
<dbReference type="AlphaFoldDB" id="U7QEY5"/>
<comment type="caution">
    <text evidence="9">The sequence shown here is derived from an EMBL/GenBank/DDBJ whole genome shotgun (WGS) entry which is preliminary data.</text>
</comment>
<dbReference type="Gene3D" id="3.50.50.100">
    <property type="match status" value="1"/>
</dbReference>
<name>U7QEY5_9CYAN</name>
<protein>
    <submittedName>
        <fullName evidence="9">Pyridine nucleotide-disulfide oxidoreductase family protein</fullName>
    </submittedName>
</protein>
<proteinExistence type="inferred from homology"/>